<dbReference type="EMBL" id="CP051128">
    <property type="protein sequence ID" value="QIZ05919.1"/>
    <property type="molecule type" value="Genomic_DNA"/>
</dbReference>
<keyword evidence="1" id="KW-0472">Membrane</keyword>
<dbReference type="Proteomes" id="UP000501868">
    <property type="component" value="Chromosome"/>
</dbReference>
<evidence type="ECO:0000313" key="4">
    <source>
        <dbReference type="Proteomes" id="UP000501868"/>
    </source>
</evidence>
<keyword evidence="1" id="KW-1133">Transmembrane helix</keyword>
<accession>A0A6H1NXA0</accession>
<organism evidence="3 4">
    <name type="scientific">Priestia megaterium</name>
    <name type="common">Bacillus megaterium</name>
    <dbReference type="NCBI Taxonomy" id="1404"/>
    <lineage>
        <taxon>Bacteria</taxon>
        <taxon>Bacillati</taxon>
        <taxon>Bacillota</taxon>
        <taxon>Bacilli</taxon>
        <taxon>Bacillales</taxon>
        <taxon>Bacillaceae</taxon>
        <taxon>Priestia</taxon>
    </lineage>
</organism>
<dbReference type="GO" id="GO:0016020">
    <property type="term" value="C:membrane"/>
    <property type="evidence" value="ECO:0007669"/>
    <property type="project" value="InterPro"/>
</dbReference>
<reference evidence="3 4" key="2">
    <citation type="submission" date="2020-04" db="EMBL/GenBank/DDBJ databases">
        <authorList>
            <person name="Fomenkov A."/>
            <person name="Anton B.P."/>
            <person name="Roberts R.J."/>
        </authorList>
    </citation>
    <scope>NUCLEOTIDE SEQUENCE [LARGE SCALE GENOMIC DNA]</scope>
    <source>
        <strain evidence="3 4">S2</strain>
    </source>
</reference>
<name>A0A6H1NXA0_PRIMG</name>
<dbReference type="Gene3D" id="2.40.128.690">
    <property type="entry name" value="YycH protein, domain 3-like"/>
    <property type="match status" value="1"/>
</dbReference>
<sequence>MDWSKIKTIFIITFLILDVYLLFQFMKVRDANKYEVITEASFEEKLKADEIKFVDLPKDPIKAQYLSAKPKMFNQEDIKKLKGQTVVLSGIGTTSLHAKLEKPLQLTNKFEPAELSTFLTDNVLFGEDYQFGEKSNKDQTITYYQRSENFPLFKNINGMIIFKVDEDNQIVSYEQTFLEEMETLTAKEEILKPLKAIETLHQKGMLKSKSKITRVELGYSTLIQLAASQVLAPTWRFEVDGKESLFVNAFEGQIIQFNSDENSKLE</sequence>
<reference evidence="3 4" key="1">
    <citation type="submission" date="2020-04" db="EMBL/GenBank/DDBJ databases">
        <title>Genome-Wide Identification of 5-Methylcytosine Sites in Bacterial Genomes By High-Throughput Sequencing of MspJI Restriction Fragments.</title>
        <authorList>
            <person name="Wu V."/>
        </authorList>
    </citation>
    <scope>NUCLEOTIDE SEQUENCE [LARGE SCALE GENOMIC DNA]</scope>
    <source>
        <strain evidence="3 4">S2</strain>
    </source>
</reference>
<dbReference type="InterPro" id="IPR018604">
    <property type="entry name" value="YycI-like"/>
</dbReference>
<evidence type="ECO:0000259" key="2">
    <source>
        <dbReference type="Pfam" id="PF09648"/>
    </source>
</evidence>
<feature type="domain" description="Regulatory protein YycH-like" evidence="2">
    <location>
        <begin position="37"/>
        <end position="250"/>
    </location>
</feature>
<protein>
    <recommendedName>
        <fullName evidence="2">Regulatory protein YycH-like domain-containing protein</fullName>
    </recommendedName>
</protein>
<evidence type="ECO:0000256" key="1">
    <source>
        <dbReference type="SAM" id="Phobius"/>
    </source>
</evidence>
<proteinExistence type="predicted"/>
<gene>
    <name evidence="3" type="ORF">HFZ78_03395</name>
</gene>
<keyword evidence="1" id="KW-0812">Transmembrane</keyword>
<dbReference type="AlphaFoldDB" id="A0A6H1NXA0"/>
<evidence type="ECO:0000313" key="3">
    <source>
        <dbReference type="EMBL" id="QIZ05919.1"/>
    </source>
</evidence>
<feature type="transmembrane region" description="Helical" evidence="1">
    <location>
        <begin position="6"/>
        <end position="23"/>
    </location>
</feature>
<dbReference type="Pfam" id="PF09648">
    <property type="entry name" value="YycI"/>
    <property type="match status" value="1"/>
</dbReference>